<feature type="compositionally biased region" description="Basic and acidic residues" evidence="11">
    <location>
        <begin position="192"/>
        <end position="213"/>
    </location>
</feature>
<evidence type="ECO:0000256" key="1">
    <source>
        <dbReference type="ARBA" id="ARBA00004240"/>
    </source>
</evidence>
<keyword evidence="4 12" id="KW-0732">Signal</keyword>
<evidence type="ECO:0000256" key="11">
    <source>
        <dbReference type="SAM" id="MobiDB-lite"/>
    </source>
</evidence>
<dbReference type="Gene3D" id="2.10.250.10">
    <property type="entry name" value="Calreticulin/calnexin, P domain"/>
    <property type="match status" value="1"/>
</dbReference>
<dbReference type="SUPFAM" id="SSF63887">
    <property type="entry name" value="P-domain of calnexin/calreticulin"/>
    <property type="match status" value="1"/>
</dbReference>
<sequence>MRITSLLLCVLLAILSIEAVDRGKYKTCSQSSFCTRNRGVTHDGYHIANLHRKSDSQFTADFVSPYLQGRSLTFELTGLLDNTVRVRVVESLPKRYQGPLEVLEPLQEAKLSEKQKSSESTEFTLNSHVTVRIDFYYDGRHTLSANANDFLNFEHLRSKEEDDKIVPSQIPNDEATQPEDYNEAESGPWQRPTKENPKKSGRWEEHFGGHQDTKPNGPTSISMDITFIGSRYVYGIPEHASSLALTPTIRVGDANEREQVTDPYRHYNLDVFEYELNNPMALYGAVPFMIGHGAHGSSAVFWLNSAETWIDVETTTKDASGREKVGTQWISESGNMDIFFIIGPSGHDVLRQYAALTGTTALPPQFTLGYHQCKWNYKDETDVANVDSGFDSHDIPYDVIWLDIEHTDSKKYFTWDQNYFPTPKNMQEKIGDKGRRMVTIVDPHIKREGGYHVHSQAESNNYYVKNKDKNDYDGHCWPGSSSWVDYLKENARDWWEQLFSYYNYQGSTPRLYTWNDMNEPSVFNGPETTMNKDALHLDGVVEHRDVHNLYGMTMVNATARGLIRRHADQNERPFVLSRAFFAGIQKHGAIWTGDNTAGWDHLAVAQPMLLSLGLAGVAFSGADVGGFFGNPDAELVTRWYQAAAFQPFFRGHAHLDSKRREPWLFGEPYTSVIRDAIKSRYQHLPLWYTLFYKNTLTGLPPMRPLFLEFPSEEKIWNNQDQFLVGRELMVVPVTRSQQTTSRVVFPGAQKWYDITDGSSHAGGTEEEVNVPLEKYLVYQQGGTVVPKRERARRTSQHMDTDPFTLQIAVSREGTAEGELYVDDGHTFDFKKGVYSYNQIKLENGNLTYKTLGGVYESQLLIEKIVVYGLSSAPSSVTTVSNEKLDFSYRNGKLVIRKPNLPATREWSLQIKA</sequence>
<reference evidence="16 17" key="1">
    <citation type="journal article" date="2018" name="Genome Biol. Evol.">
        <title>Multiple Roots of Fruiting Body Formation in Amoebozoa.</title>
        <authorList>
            <person name="Hillmann F."/>
            <person name="Forbes G."/>
            <person name="Novohradska S."/>
            <person name="Ferling I."/>
            <person name="Riege K."/>
            <person name="Groth M."/>
            <person name="Westermann M."/>
            <person name="Marz M."/>
            <person name="Spaller T."/>
            <person name="Winckler T."/>
            <person name="Schaap P."/>
            <person name="Glockner G."/>
        </authorList>
    </citation>
    <scope>NUCLEOTIDE SEQUENCE [LARGE SCALE GENOMIC DNA]</scope>
    <source>
        <strain evidence="16 17">Jena</strain>
    </source>
</reference>
<dbReference type="PANTHER" id="PTHR22762:SF54">
    <property type="entry name" value="BCDNA.GH04962"/>
    <property type="match status" value="1"/>
</dbReference>
<dbReference type="InterPro" id="IPR013780">
    <property type="entry name" value="Glyco_hydro_b"/>
</dbReference>
<dbReference type="STRING" id="1890364.A0A2P6N3B0"/>
<evidence type="ECO:0000256" key="3">
    <source>
        <dbReference type="ARBA" id="ARBA00007806"/>
    </source>
</evidence>
<comment type="subcellular location">
    <subcellularLocation>
        <location evidence="1">Endoplasmic reticulum</location>
    </subcellularLocation>
</comment>
<keyword evidence="7" id="KW-0325">Glycoprotein</keyword>
<dbReference type="CDD" id="cd06603">
    <property type="entry name" value="GH31_GANC_GANAB_alpha"/>
    <property type="match status" value="1"/>
</dbReference>
<comment type="caution">
    <text evidence="16">The sequence shown here is derived from an EMBL/GenBank/DDBJ whole genome shotgun (WGS) entry which is preliminary data.</text>
</comment>
<dbReference type="InterPro" id="IPR017853">
    <property type="entry name" value="GH"/>
</dbReference>
<comment type="pathway">
    <text evidence="2">Glycan metabolism; N-glycan metabolism.</text>
</comment>
<dbReference type="InterPro" id="IPR025887">
    <property type="entry name" value="Glyco_hydro_31_N_dom"/>
</dbReference>
<proteinExistence type="inferred from homology"/>
<dbReference type="AlphaFoldDB" id="A0A2P6N3B0"/>
<dbReference type="SUPFAM" id="SSF51011">
    <property type="entry name" value="Glycosyl hydrolase domain"/>
    <property type="match status" value="1"/>
</dbReference>
<evidence type="ECO:0000259" key="13">
    <source>
        <dbReference type="Pfam" id="PF01055"/>
    </source>
</evidence>
<keyword evidence="17" id="KW-1185">Reference proteome</keyword>
<dbReference type="GO" id="GO:0030246">
    <property type="term" value="F:carbohydrate binding"/>
    <property type="evidence" value="ECO:0007669"/>
    <property type="project" value="InterPro"/>
</dbReference>
<dbReference type="FunFam" id="3.20.20.80:FF:000039">
    <property type="entry name" value="Glucosidase, alpha neutral C"/>
    <property type="match status" value="1"/>
</dbReference>
<dbReference type="GO" id="GO:0090599">
    <property type="term" value="F:alpha-glucosidase activity"/>
    <property type="evidence" value="ECO:0007669"/>
    <property type="project" value="TreeGrafter"/>
</dbReference>
<evidence type="ECO:0000256" key="7">
    <source>
        <dbReference type="ARBA" id="ARBA00023180"/>
    </source>
</evidence>
<keyword evidence="8 10" id="KW-0326">Glycosidase</keyword>
<protein>
    <recommendedName>
        <fullName evidence="9">Glucosidase II subunit alpha</fullName>
    </recommendedName>
</protein>
<dbReference type="GO" id="GO:0005783">
    <property type="term" value="C:endoplasmic reticulum"/>
    <property type="evidence" value="ECO:0007669"/>
    <property type="project" value="UniProtKB-SubCell"/>
</dbReference>
<dbReference type="InterPro" id="IPR009033">
    <property type="entry name" value="Calreticulin/calnexin_P_dom_sf"/>
</dbReference>
<organism evidence="16 17">
    <name type="scientific">Planoprotostelium fungivorum</name>
    <dbReference type="NCBI Taxonomy" id="1890364"/>
    <lineage>
        <taxon>Eukaryota</taxon>
        <taxon>Amoebozoa</taxon>
        <taxon>Evosea</taxon>
        <taxon>Variosea</taxon>
        <taxon>Cavosteliida</taxon>
        <taxon>Cavosteliaceae</taxon>
        <taxon>Planoprotostelium</taxon>
    </lineage>
</organism>
<evidence type="ECO:0000256" key="8">
    <source>
        <dbReference type="ARBA" id="ARBA00023295"/>
    </source>
</evidence>
<evidence type="ECO:0000256" key="4">
    <source>
        <dbReference type="ARBA" id="ARBA00022729"/>
    </source>
</evidence>
<comment type="similarity">
    <text evidence="3 10">Belongs to the glycosyl hydrolase 31 family.</text>
</comment>
<feature type="domain" description="Glycoside hydrolase family 31 N-terminal" evidence="14">
    <location>
        <begin position="74"/>
        <end position="311"/>
    </location>
</feature>
<dbReference type="InParanoid" id="A0A2P6N3B0"/>
<dbReference type="GO" id="GO:0005509">
    <property type="term" value="F:calcium ion binding"/>
    <property type="evidence" value="ECO:0007669"/>
    <property type="project" value="InterPro"/>
</dbReference>
<feature type="region of interest" description="Disordered" evidence="11">
    <location>
        <begin position="161"/>
        <end position="221"/>
    </location>
</feature>
<dbReference type="InterPro" id="IPR048395">
    <property type="entry name" value="Glyco_hydro_31_C"/>
</dbReference>
<feature type="domain" description="Glycosyl hydrolase family 31 C-terminal" evidence="15">
    <location>
        <begin position="698"/>
        <end position="785"/>
    </location>
</feature>
<dbReference type="Gene3D" id="3.20.20.80">
    <property type="entry name" value="Glycosidases"/>
    <property type="match status" value="2"/>
</dbReference>
<dbReference type="InterPro" id="IPR011013">
    <property type="entry name" value="Gal_mutarotase_sf_dom"/>
</dbReference>
<dbReference type="Gene3D" id="2.60.40.1180">
    <property type="entry name" value="Golgi alpha-mannosidase II"/>
    <property type="match status" value="2"/>
</dbReference>
<dbReference type="PANTHER" id="PTHR22762">
    <property type="entry name" value="ALPHA-GLUCOSIDASE"/>
    <property type="match status" value="1"/>
</dbReference>
<dbReference type="EMBL" id="MDYQ01000223">
    <property type="protein sequence ID" value="PRP78440.1"/>
    <property type="molecule type" value="Genomic_DNA"/>
</dbReference>
<dbReference type="SUPFAM" id="SSF51445">
    <property type="entry name" value="(Trans)glycosidases"/>
    <property type="match status" value="1"/>
</dbReference>
<evidence type="ECO:0000256" key="9">
    <source>
        <dbReference type="ARBA" id="ARBA00042895"/>
    </source>
</evidence>
<dbReference type="InterPro" id="IPR000322">
    <property type="entry name" value="Glyco_hydro_31_TIM"/>
</dbReference>
<dbReference type="GO" id="GO:0005975">
    <property type="term" value="P:carbohydrate metabolic process"/>
    <property type="evidence" value="ECO:0007669"/>
    <property type="project" value="InterPro"/>
</dbReference>
<evidence type="ECO:0000313" key="17">
    <source>
        <dbReference type="Proteomes" id="UP000241769"/>
    </source>
</evidence>
<feature type="chain" id="PRO_5015140348" description="Glucosidase II subunit alpha" evidence="12">
    <location>
        <begin position="20"/>
        <end position="912"/>
    </location>
</feature>
<dbReference type="GO" id="GO:0006491">
    <property type="term" value="P:N-glycan processing"/>
    <property type="evidence" value="ECO:0007669"/>
    <property type="project" value="TreeGrafter"/>
</dbReference>
<gene>
    <name evidence="16" type="ORF">PROFUN_13703</name>
</gene>
<dbReference type="Pfam" id="PF01055">
    <property type="entry name" value="Glyco_hydro_31_2nd"/>
    <property type="match status" value="1"/>
</dbReference>
<name>A0A2P6N3B0_9EUKA</name>
<accession>A0A2P6N3B0</accession>
<dbReference type="Proteomes" id="UP000241769">
    <property type="component" value="Unassembled WGS sequence"/>
</dbReference>
<evidence type="ECO:0000259" key="14">
    <source>
        <dbReference type="Pfam" id="PF13802"/>
    </source>
</evidence>
<evidence type="ECO:0000256" key="10">
    <source>
        <dbReference type="RuleBase" id="RU361185"/>
    </source>
</evidence>
<feature type="signal peptide" evidence="12">
    <location>
        <begin position="1"/>
        <end position="19"/>
    </location>
</feature>
<dbReference type="SUPFAM" id="SSF74650">
    <property type="entry name" value="Galactose mutarotase-like"/>
    <property type="match status" value="1"/>
</dbReference>
<dbReference type="Pfam" id="PF13802">
    <property type="entry name" value="Gal_mutarotas_2"/>
    <property type="match status" value="1"/>
</dbReference>
<keyword evidence="5 10" id="KW-0378">Hydrolase</keyword>
<evidence type="ECO:0000313" key="16">
    <source>
        <dbReference type="EMBL" id="PRP78440.1"/>
    </source>
</evidence>
<dbReference type="CDD" id="cd14752">
    <property type="entry name" value="GH31_N"/>
    <property type="match status" value="1"/>
</dbReference>
<evidence type="ECO:0000256" key="5">
    <source>
        <dbReference type="ARBA" id="ARBA00022801"/>
    </source>
</evidence>
<evidence type="ECO:0000256" key="12">
    <source>
        <dbReference type="SAM" id="SignalP"/>
    </source>
</evidence>
<dbReference type="FunCoup" id="A0A2P6N3B0">
    <property type="interactions" value="999"/>
</dbReference>
<evidence type="ECO:0000256" key="6">
    <source>
        <dbReference type="ARBA" id="ARBA00022824"/>
    </source>
</evidence>
<dbReference type="Pfam" id="PF21365">
    <property type="entry name" value="Glyco_hydro_31_3rd"/>
    <property type="match status" value="1"/>
</dbReference>
<keyword evidence="6" id="KW-0256">Endoplasmic reticulum</keyword>
<dbReference type="OrthoDB" id="3237269at2759"/>
<evidence type="ECO:0000256" key="2">
    <source>
        <dbReference type="ARBA" id="ARBA00004833"/>
    </source>
</evidence>
<dbReference type="Gene3D" id="2.60.40.1760">
    <property type="entry name" value="glycosyl hydrolase (family 31)"/>
    <property type="match status" value="1"/>
</dbReference>
<feature type="domain" description="Glycoside hydrolase family 31 TIM barrel" evidence="13">
    <location>
        <begin position="360"/>
        <end position="690"/>
    </location>
</feature>
<evidence type="ECO:0000259" key="15">
    <source>
        <dbReference type="Pfam" id="PF21365"/>
    </source>
</evidence>